<dbReference type="KEGG" id="ptw:TUM18999_23300"/>
<reference evidence="3 5" key="1">
    <citation type="submission" date="2020-05" db="EMBL/GenBank/DDBJ databases">
        <title>Characterization of novel class B3 metallo-beta-lactamase from novel Pseudomonas species.</title>
        <authorList>
            <person name="Yamada K."/>
            <person name="Aoki K."/>
            <person name="Ishii Y."/>
        </authorList>
    </citation>
    <scope>NUCLEOTIDE SEQUENCE [LARGE SCALE GENOMIC DNA]</scope>
    <source>
        <strain evidence="3 5">TUM18999</strain>
        <strain evidence="4 6">TUM20286</strain>
    </source>
</reference>
<keyword evidence="1" id="KW-0472">Membrane</keyword>
<evidence type="ECO:0000259" key="2">
    <source>
        <dbReference type="Pfam" id="PF03372"/>
    </source>
</evidence>
<dbReference type="GO" id="GO:0003824">
    <property type="term" value="F:catalytic activity"/>
    <property type="evidence" value="ECO:0007669"/>
    <property type="project" value="InterPro"/>
</dbReference>
<name>A0A6J4E452_9PSED</name>
<feature type="transmembrane region" description="Helical" evidence="1">
    <location>
        <begin position="64"/>
        <end position="84"/>
    </location>
</feature>
<evidence type="ECO:0000313" key="5">
    <source>
        <dbReference type="Proteomes" id="UP000509383"/>
    </source>
</evidence>
<feature type="transmembrane region" description="Helical" evidence="1">
    <location>
        <begin position="39"/>
        <end position="57"/>
    </location>
</feature>
<gene>
    <name evidence="3" type="ORF">TUM18999_23300</name>
    <name evidence="4" type="ORF">TUM20286_54260</name>
</gene>
<evidence type="ECO:0000313" key="6">
    <source>
        <dbReference type="Proteomes" id="UP001054892"/>
    </source>
</evidence>
<dbReference type="AlphaFoldDB" id="A0A6J4E452"/>
<keyword evidence="6" id="KW-1185">Reference proteome</keyword>
<proteinExistence type="predicted"/>
<dbReference type="InterPro" id="IPR005135">
    <property type="entry name" value="Endo/exonuclease/phosphatase"/>
</dbReference>
<sequence>MQDARVLKALRFHLNQLAWLALVTLVLGQFGRLHWGLELLSHFVPIQAVVMLLGAAVQPRNASSLLFALCGLGALGWALTPLPAEPLATEAPARRFLAFNLKLDNADAGADARWLAEQRADLVFVTEATPAWSQQLATLRPFEACARYTDSPFGLALFSRLPLKSCQVLELAGAASGYPYLRAELEDGTVLYGLHPPPPLGTQLALARDESLRQLAERVASEGPEVIVLGDFNSTAYSPRLQDFLATAGLRLTSPRIRPTWWPGMLGLDHILVRGERPVRAVGALPWRGSDHRAVWLDQ</sequence>
<dbReference type="Pfam" id="PF03372">
    <property type="entry name" value="Exo_endo_phos"/>
    <property type="match status" value="1"/>
</dbReference>
<evidence type="ECO:0000256" key="1">
    <source>
        <dbReference type="SAM" id="Phobius"/>
    </source>
</evidence>
<evidence type="ECO:0000313" key="4">
    <source>
        <dbReference type="EMBL" id="GJN55674.1"/>
    </source>
</evidence>
<dbReference type="Gene3D" id="3.60.10.10">
    <property type="entry name" value="Endonuclease/exonuclease/phosphatase"/>
    <property type="match status" value="1"/>
</dbReference>
<dbReference type="EMBL" id="BQKM01000020">
    <property type="protein sequence ID" value="GJN55674.1"/>
    <property type="molecule type" value="Genomic_DNA"/>
</dbReference>
<organism evidence="3 5">
    <name type="scientific">Pseudomonas tohonis</name>
    <dbReference type="NCBI Taxonomy" id="2725477"/>
    <lineage>
        <taxon>Bacteria</taxon>
        <taxon>Pseudomonadati</taxon>
        <taxon>Pseudomonadota</taxon>
        <taxon>Gammaproteobacteria</taxon>
        <taxon>Pseudomonadales</taxon>
        <taxon>Pseudomonadaceae</taxon>
        <taxon>Pseudomonas</taxon>
    </lineage>
</organism>
<dbReference type="InterPro" id="IPR036691">
    <property type="entry name" value="Endo/exonu/phosph_ase_sf"/>
</dbReference>
<accession>A0A6J4E452</accession>
<feature type="domain" description="Endonuclease/exonuclease/phosphatase" evidence="2">
    <location>
        <begin position="98"/>
        <end position="292"/>
    </location>
</feature>
<keyword evidence="1" id="KW-0812">Transmembrane</keyword>
<protein>
    <recommendedName>
        <fullName evidence="2">Endonuclease/exonuclease/phosphatase domain-containing protein</fullName>
    </recommendedName>
</protein>
<dbReference type="Proteomes" id="UP001054892">
    <property type="component" value="Unassembled WGS sequence"/>
</dbReference>
<dbReference type="Proteomes" id="UP000509383">
    <property type="component" value="Chromosome"/>
</dbReference>
<dbReference type="EMBL" id="AP023189">
    <property type="protein sequence ID" value="BCG24139.1"/>
    <property type="molecule type" value="Genomic_DNA"/>
</dbReference>
<evidence type="ECO:0000313" key="3">
    <source>
        <dbReference type="EMBL" id="BCG24139.1"/>
    </source>
</evidence>
<keyword evidence="1" id="KW-1133">Transmembrane helix</keyword>
<feature type="transmembrane region" description="Helical" evidence="1">
    <location>
        <begin position="12"/>
        <end position="33"/>
    </location>
</feature>
<dbReference type="SUPFAM" id="SSF56219">
    <property type="entry name" value="DNase I-like"/>
    <property type="match status" value="1"/>
</dbReference>